<feature type="domain" description="Peptidase A1" evidence="9">
    <location>
        <begin position="128"/>
        <end position="483"/>
    </location>
</feature>
<keyword evidence="8" id="KW-0732">Signal</keyword>
<dbReference type="InterPro" id="IPR001461">
    <property type="entry name" value="Aspartic_peptidase_A1"/>
</dbReference>
<proteinExistence type="inferred from homology"/>
<dbReference type="InterPro" id="IPR034161">
    <property type="entry name" value="Pepsin-like_plant"/>
</dbReference>
<dbReference type="PANTHER" id="PTHR47967:SF69">
    <property type="entry name" value="ASPARTIC PROTEINASE NANA, CHLOROPLAST"/>
    <property type="match status" value="1"/>
</dbReference>
<protein>
    <recommendedName>
        <fullName evidence="9">Peptidase A1 domain-containing protein</fullName>
    </recommendedName>
</protein>
<comment type="caution">
    <text evidence="10">The sequence shown here is derived from an EMBL/GenBank/DDBJ whole genome shotgun (WGS) entry which is preliminary data.</text>
</comment>
<dbReference type="Gene3D" id="2.40.70.10">
    <property type="entry name" value="Acid Proteases"/>
    <property type="match status" value="2"/>
</dbReference>
<feature type="chain" id="PRO_5043000545" description="Peptidase A1 domain-containing protein" evidence="8">
    <location>
        <begin position="24"/>
        <end position="493"/>
    </location>
</feature>
<dbReference type="PRINTS" id="PR00792">
    <property type="entry name" value="PEPSIN"/>
</dbReference>
<dbReference type="GO" id="GO:0006508">
    <property type="term" value="P:proteolysis"/>
    <property type="evidence" value="ECO:0007669"/>
    <property type="project" value="UniProtKB-KW"/>
</dbReference>
<evidence type="ECO:0000256" key="4">
    <source>
        <dbReference type="ARBA" id="ARBA00022801"/>
    </source>
</evidence>
<dbReference type="PANTHER" id="PTHR47967">
    <property type="entry name" value="OS07G0603500 PROTEIN-RELATED"/>
    <property type="match status" value="1"/>
</dbReference>
<dbReference type="InterPro" id="IPR032799">
    <property type="entry name" value="TAXi_C"/>
</dbReference>
<evidence type="ECO:0000256" key="8">
    <source>
        <dbReference type="SAM" id="SignalP"/>
    </source>
</evidence>
<dbReference type="EMBL" id="JBCGBO010000006">
    <property type="protein sequence ID" value="KAK9193857.1"/>
    <property type="molecule type" value="Genomic_DNA"/>
</dbReference>
<sequence>MQSPSTVQMTIISLFLIFTLSLSRKAFLASAGKDPPPRFELIHRHSPQLSEHEATAYSPPKNLSERVRLLIDGDIARQEMISQRLQDRRRRGRIRKASEISHHRTFNGTSNIVKIPLRSGADRGLGQYFVSFRVGSPPQKFVLIADTGSDLTWMHCNHKGENCPKDGLTPPNRMFQADASSTFKTIPCSSRTCKVDLQDTFSLSMCPTPVTPCAYDYSYFDGSKVRGFFANETVTAGSIDRRKKVRLKEVTVGCTDWANGNFHNADGVLGLGFGKNSFAATAAKLFDNKFSYCLVDHLSPSNFANFLNFGNTSKQHIQNMQHTQLILGELNPFYAVNVSGISIAGKMLNVPPEMWHIHGAGGVILDSGTTLTFLGEPAYAAAVAALRAPLEKYKKLGHVLGPLRFCYNDPRFDMADVPQFVLHFADGAKFVPPKKSYVIDADVGVKCIGFASAGWPANTVIGNIMQQNHLWEFDLANHRLGYAPSTCDFHSQF</sequence>
<keyword evidence="2 7" id="KW-0645">Protease</keyword>
<dbReference type="PROSITE" id="PS00141">
    <property type="entry name" value="ASP_PROTEASE"/>
    <property type="match status" value="1"/>
</dbReference>
<feature type="active site" evidence="6">
    <location>
        <position position="366"/>
    </location>
</feature>
<dbReference type="InterPro" id="IPR021109">
    <property type="entry name" value="Peptidase_aspartic_dom_sf"/>
</dbReference>
<accession>A0AAP0QGF7</accession>
<evidence type="ECO:0000256" key="6">
    <source>
        <dbReference type="PIRSR" id="PIRSR601461-1"/>
    </source>
</evidence>
<evidence type="ECO:0000313" key="10">
    <source>
        <dbReference type="EMBL" id="KAK9193857.1"/>
    </source>
</evidence>
<dbReference type="FunFam" id="2.40.70.10:FF:000033">
    <property type="entry name" value="Aspartyl protease family protein"/>
    <property type="match status" value="1"/>
</dbReference>
<dbReference type="Pfam" id="PF14543">
    <property type="entry name" value="TAXi_N"/>
    <property type="match status" value="1"/>
</dbReference>
<reference evidence="10 11" key="1">
    <citation type="submission" date="2024-05" db="EMBL/GenBank/DDBJ databases">
        <title>Haplotype-resolved chromosome-level genome assembly of Huyou (Citrus changshanensis).</title>
        <authorList>
            <person name="Miao C."/>
            <person name="Chen W."/>
            <person name="Wu Y."/>
            <person name="Wang L."/>
            <person name="Zhao S."/>
            <person name="Grierson D."/>
            <person name="Xu C."/>
            <person name="Chen K."/>
        </authorList>
    </citation>
    <scope>NUCLEOTIDE SEQUENCE [LARGE SCALE GENOMIC DNA]</scope>
    <source>
        <strain evidence="10">01-14</strain>
        <tissue evidence="10">Leaf</tissue>
    </source>
</reference>
<dbReference type="AlphaFoldDB" id="A0AAP0QGF7"/>
<organism evidence="10 11">
    <name type="scientific">Citrus x changshan-huyou</name>
    <dbReference type="NCBI Taxonomy" id="2935761"/>
    <lineage>
        <taxon>Eukaryota</taxon>
        <taxon>Viridiplantae</taxon>
        <taxon>Streptophyta</taxon>
        <taxon>Embryophyta</taxon>
        <taxon>Tracheophyta</taxon>
        <taxon>Spermatophyta</taxon>
        <taxon>Magnoliopsida</taxon>
        <taxon>eudicotyledons</taxon>
        <taxon>Gunneridae</taxon>
        <taxon>Pentapetalae</taxon>
        <taxon>rosids</taxon>
        <taxon>malvids</taxon>
        <taxon>Sapindales</taxon>
        <taxon>Rutaceae</taxon>
        <taxon>Aurantioideae</taxon>
        <taxon>Citrus</taxon>
    </lineage>
</organism>
<dbReference type="PROSITE" id="PS51767">
    <property type="entry name" value="PEPTIDASE_A1"/>
    <property type="match status" value="1"/>
</dbReference>
<name>A0AAP0QGF7_9ROSI</name>
<keyword evidence="11" id="KW-1185">Reference proteome</keyword>
<dbReference type="InterPro" id="IPR033121">
    <property type="entry name" value="PEPTIDASE_A1"/>
</dbReference>
<gene>
    <name evidence="10" type="ORF">WN944_004557</name>
</gene>
<evidence type="ECO:0000256" key="2">
    <source>
        <dbReference type="ARBA" id="ARBA00022670"/>
    </source>
</evidence>
<keyword evidence="5" id="KW-0325">Glycoprotein</keyword>
<keyword evidence="3 7" id="KW-0064">Aspartyl protease</keyword>
<evidence type="ECO:0000259" key="9">
    <source>
        <dbReference type="PROSITE" id="PS51767"/>
    </source>
</evidence>
<dbReference type="SUPFAM" id="SSF50630">
    <property type="entry name" value="Acid proteases"/>
    <property type="match status" value="1"/>
</dbReference>
<dbReference type="InterPro" id="IPR051708">
    <property type="entry name" value="Plant_Aspart_Prot_A1"/>
</dbReference>
<feature type="signal peptide" evidence="8">
    <location>
        <begin position="1"/>
        <end position="23"/>
    </location>
</feature>
<evidence type="ECO:0000256" key="1">
    <source>
        <dbReference type="ARBA" id="ARBA00007447"/>
    </source>
</evidence>
<dbReference type="Proteomes" id="UP001428341">
    <property type="component" value="Unassembled WGS sequence"/>
</dbReference>
<dbReference type="CDD" id="cd05476">
    <property type="entry name" value="pepsin_A_like_plant"/>
    <property type="match status" value="1"/>
</dbReference>
<feature type="active site" evidence="6">
    <location>
        <position position="146"/>
    </location>
</feature>
<evidence type="ECO:0000256" key="5">
    <source>
        <dbReference type="ARBA" id="ARBA00023180"/>
    </source>
</evidence>
<evidence type="ECO:0000256" key="7">
    <source>
        <dbReference type="RuleBase" id="RU000454"/>
    </source>
</evidence>
<comment type="similarity">
    <text evidence="1 7">Belongs to the peptidase A1 family.</text>
</comment>
<keyword evidence="4 7" id="KW-0378">Hydrolase</keyword>
<evidence type="ECO:0000256" key="3">
    <source>
        <dbReference type="ARBA" id="ARBA00022750"/>
    </source>
</evidence>
<dbReference type="InterPro" id="IPR001969">
    <property type="entry name" value="Aspartic_peptidase_AS"/>
</dbReference>
<evidence type="ECO:0000313" key="11">
    <source>
        <dbReference type="Proteomes" id="UP001428341"/>
    </source>
</evidence>
<dbReference type="Pfam" id="PF14541">
    <property type="entry name" value="TAXi_C"/>
    <property type="match status" value="1"/>
</dbReference>
<dbReference type="InterPro" id="IPR032861">
    <property type="entry name" value="TAXi_N"/>
</dbReference>
<dbReference type="GO" id="GO:0004190">
    <property type="term" value="F:aspartic-type endopeptidase activity"/>
    <property type="evidence" value="ECO:0007669"/>
    <property type="project" value="UniProtKB-KW"/>
</dbReference>